<feature type="region of interest" description="Disordered" evidence="1">
    <location>
        <begin position="73"/>
        <end position="92"/>
    </location>
</feature>
<reference evidence="3" key="1">
    <citation type="journal article" date="2015" name="PLoS Genet.">
        <title>The dynamic genome and transcriptome of the human fungal pathogen Blastomyces and close relative Emmonsia.</title>
        <authorList>
            <person name="Munoz J.F."/>
            <person name="Gauthier G.M."/>
            <person name="Desjardins C.A."/>
            <person name="Gallo J.E."/>
            <person name="Holder J."/>
            <person name="Sullivan T.D."/>
            <person name="Marty A.J."/>
            <person name="Carmen J.C."/>
            <person name="Chen Z."/>
            <person name="Ding L."/>
            <person name="Gujja S."/>
            <person name="Magrini V."/>
            <person name="Misas E."/>
            <person name="Mitreva M."/>
            <person name="Priest M."/>
            <person name="Saif S."/>
            <person name="Whiston E.A."/>
            <person name="Young S."/>
            <person name="Zeng Q."/>
            <person name="Goldman W.E."/>
            <person name="Mardis E.R."/>
            <person name="Taylor J.W."/>
            <person name="McEwen J.G."/>
            <person name="Clay O.K."/>
            <person name="Klein B.S."/>
            <person name="Cuomo C.A."/>
        </authorList>
    </citation>
    <scope>NUCLEOTIDE SEQUENCE [LARGE SCALE GENOMIC DNA]</scope>
    <source>
        <strain evidence="3">UAMH 139</strain>
    </source>
</reference>
<evidence type="ECO:0000313" key="3">
    <source>
        <dbReference type="Proteomes" id="UP000053573"/>
    </source>
</evidence>
<protein>
    <submittedName>
        <fullName evidence="2">Uncharacterized protein</fullName>
    </submittedName>
</protein>
<organism evidence="2 3">
    <name type="scientific">Blastomyces silverae</name>
    <dbReference type="NCBI Taxonomy" id="2060906"/>
    <lineage>
        <taxon>Eukaryota</taxon>
        <taxon>Fungi</taxon>
        <taxon>Dikarya</taxon>
        <taxon>Ascomycota</taxon>
        <taxon>Pezizomycotina</taxon>
        <taxon>Eurotiomycetes</taxon>
        <taxon>Eurotiomycetidae</taxon>
        <taxon>Onygenales</taxon>
        <taxon>Ajellomycetaceae</taxon>
        <taxon>Blastomyces</taxon>
    </lineage>
</organism>
<dbReference type="AlphaFoldDB" id="A0A0H1B2S0"/>
<comment type="caution">
    <text evidence="2">The sequence shown here is derived from an EMBL/GenBank/DDBJ whole genome shotgun (WGS) entry which is preliminary data.</text>
</comment>
<proteinExistence type="predicted"/>
<keyword evidence="3" id="KW-1185">Reference proteome</keyword>
<dbReference type="Proteomes" id="UP000053573">
    <property type="component" value="Unassembled WGS sequence"/>
</dbReference>
<feature type="compositionally biased region" description="Basic and acidic residues" evidence="1">
    <location>
        <begin position="78"/>
        <end position="92"/>
    </location>
</feature>
<accession>A0A0H1B2S0</accession>
<gene>
    <name evidence="2" type="ORF">EMPG_10879</name>
</gene>
<evidence type="ECO:0000256" key="1">
    <source>
        <dbReference type="SAM" id="MobiDB-lite"/>
    </source>
</evidence>
<evidence type="ECO:0000313" key="2">
    <source>
        <dbReference type="EMBL" id="KLJ05680.1"/>
    </source>
</evidence>
<sequence length="371" mass="42753">MASDLEDSELKLEVDLMTLDYLLYKAIIAVVEDRVAQRHGEQAQSRHRTKNGDNRLGIFDGFMQIFRYNHLNNNTSNDSKDENDDRNNSDHHNNNAFFPIDLKIKLQILTVTNLLCRRYTRGSSRTFLPSEEALQAQRKQNKERAERWLLQNEDRRTSCADGSTPVVDDGSFLERNRRDMYCHMGIPYEEGSDDNTPVVTLLDILPECISLCGMVYHHDIPDIRWMELPVRFMLFAAIEGILLQGKSIGEAANEAFAWDYPYKFEGDGDGDDDDDENFAQDYKAQVTQWESVRESVKASFAGADGDKGWESRIWEILEKCPLIRFEEYVMEWLAALLKFQNTPILVQLEEGRLEGLTLQETAAFMDRVGIQ</sequence>
<dbReference type="EMBL" id="LDEV01003553">
    <property type="protein sequence ID" value="KLJ05680.1"/>
    <property type="molecule type" value="Genomic_DNA"/>
</dbReference>
<dbReference type="OrthoDB" id="4149149at2759"/>
<name>A0A0H1B2S0_9EURO</name>